<feature type="domain" description="GtrA/DPMS transmembrane" evidence="7">
    <location>
        <begin position="15"/>
        <end position="128"/>
    </location>
</feature>
<proteinExistence type="inferred from homology"/>
<evidence type="ECO:0000256" key="3">
    <source>
        <dbReference type="ARBA" id="ARBA00022692"/>
    </source>
</evidence>
<reference evidence="8 9" key="1">
    <citation type="submission" date="2019-04" db="EMBL/GenBank/DDBJ databases">
        <authorList>
            <person name="Jiang L."/>
        </authorList>
    </citation>
    <scope>NUCLEOTIDE SEQUENCE [LARGE SCALE GENOMIC DNA]</scope>
    <source>
        <strain evidence="8 9">YIM 131853</strain>
    </source>
</reference>
<comment type="subcellular location">
    <subcellularLocation>
        <location evidence="1">Membrane</location>
        <topology evidence="1">Multi-pass membrane protein</topology>
    </subcellularLocation>
</comment>
<evidence type="ECO:0000313" key="9">
    <source>
        <dbReference type="Proteomes" id="UP000309133"/>
    </source>
</evidence>
<protein>
    <submittedName>
        <fullName evidence="8">GtrA family protein</fullName>
    </submittedName>
</protein>
<evidence type="ECO:0000256" key="2">
    <source>
        <dbReference type="ARBA" id="ARBA00009399"/>
    </source>
</evidence>
<evidence type="ECO:0000256" key="6">
    <source>
        <dbReference type="SAM" id="Phobius"/>
    </source>
</evidence>
<dbReference type="PANTHER" id="PTHR38459">
    <property type="entry name" value="PROPHAGE BACTOPRENOL-LINKED GLUCOSE TRANSLOCASE HOMOLOG"/>
    <property type="match status" value="1"/>
</dbReference>
<accession>A0A4S4FTU9</accession>
<feature type="transmembrane region" description="Helical" evidence="6">
    <location>
        <begin position="109"/>
        <end position="127"/>
    </location>
</feature>
<dbReference type="EMBL" id="SSSM01000001">
    <property type="protein sequence ID" value="THG33016.1"/>
    <property type="molecule type" value="Genomic_DNA"/>
</dbReference>
<evidence type="ECO:0000259" key="7">
    <source>
        <dbReference type="Pfam" id="PF04138"/>
    </source>
</evidence>
<keyword evidence="3 6" id="KW-0812">Transmembrane</keyword>
<dbReference type="GO" id="GO:0000271">
    <property type="term" value="P:polysaccharide biosynthetic process"/>
    <property type="evidence" value="ECO:0007669"/>
    <property type="project" value="InterPro"/>
</dbReference>
<dbReference type="InterPro" id="IPR051401">
    <property type="entry name" value="GtrA_CellWall_Glycosyl"/>
</dbReference>
<evidence type="ECO:0000313" key="8">
    <source>
        <dbReference type="EMBL" id="THG33016.1"/>
    </source>
</evidence>
<organism evidence="8 9">
    <name type="scientific">Naasia lichenicola</name>
    <dbReference type="NCBI Taxonomy" id="2565933"/>
    <lineage>
        <taxon>Bacteria</taxon>
        <taxon>Bacillati</taxon>
        <taxon>Actinomycetota</taxon>
        <taxon>Actinomycetes</taxon>
        <taxon>Micrococcales</taxon>
        <taxon>Microbacteriaceae</taxon>
        <taxon>Naasia</taxon>
    </lineage>
</organism>
<comment type="similarity">
    <text evidence="2">Belongs to the GtrA family.</text>
</comment>
<evidence type="ECO:0000256" key="5">
    <source>
        <dbReference type="ARBA" id="ARBA00023136"/>
    </source>
</evidence>
<keyword evidence="5 6" id="KW-0472">Membrane</keyword>
<feature type="transmembrane region" description="Helical" evidence="6">
    <location>
        <begin position="39"/>
        <end position="58"/>
    </location>
</feature>
<dbReference type="OrthoDB" id="3259601at2"/>
<dbReference type="GO" id="GO:0005886">
    <property type="term" value="C:plasma membrane"/>
    <property type="evidence" value="ECO:0007669"/>
    <property type="project" value="TreeGrafter"/>
</dbReference>
<dbReference type="PANTHER" id="PTHR38459:SF1">
    <property type="entry name" value="PROPHAGE BACTOPRENOL-LINKED GLUCOSE TRANSLOCASE HOMOLOG"/>
    <property type="match status" value="1"/>
</dbReference>
<dbReference type="AlphaFoldDB" id="A0A4S4FTU9"/>
<dbReference type="InterPro" id="IPR007267">
    <property type="entry name" value="GtrA_DPMS_TM"/>
</dbReference>
<comment type="caution">
    <text evidence="8">The sequence shown here is derived from an EMBL/GenBank/DDBJ whole genome shotgun (WGS) entry which is preliminary data.</text>
</comment>
<dbReference type="Pfam" id="PF04138">
    <property type="entry name" value="GtrA_DPMS_TM"/>
    <property type="match status" value="1"/>
</dbReference>
<evidence type="ECO:0000256" key="4">
    <source>
        <dbReference type="ARBA" id="ARBA00022989"/>
    </source>
</evidence>
<keyword evidence="9" id="KW-1185">Reference proteome</keyword>
<keyword evidence="4 6" id="KW-1133">Transmembrane helix</keyword>
<name>A0A4S4FTU9_9MICO</name>
<gene>
    <name evidence="8" type="ORF">E6C64_01225</name>
</gene>
<evidence type="ECO:0000256" key="1">
    <source>
        <dbReference type="ARBA" id="ARBA00004141"/>
    </source>
</evidence>
<sequence>MVGRVLRIPRTVIGFALINGLTFAVDLSLVSVAHGILRMPLASAVTIGYAIAFSLAFVLNRRFNFRSHAPVGLDTLRYVPVVAINFGVILLGVTVALDAAGVQYQLARIAAGVCEAVFMYCAMRWFVFRATAEVNDAPAPQSGRAARLRRPSG</sequence>
<feature type="transmembrane region" description="Helical" evidence="6">
    <location>
        <begin position="12"/>
        <end position="33"/>
    </location>
</feature>
<feature type="transmembrane region" description="Helical" evidence="6">
    <location>
        <begin position="78"/>
        <end position="97"/>
    </location>
</feature>
<dbReference type="Proteomes" id="UP000309133">
    <property type="component" value="Unassembled WGS sequence"/>
</dbReference>